<dbReference type="Gene3D" id="3.40.50.150">
    <property type="entry name" value="Vaccinia Virus protein VP39"/>
    <property type="match status" value="1"/>
</dbReference>
<evidence type="ECO:0000313" key="2">
    <source>
        <dbReference type="EMBL" id="CAL5222333.1"/>
    </source>
</evidence>
<reference evidence="2 3" key="1">
    <citation type="submission" date="2024-06" db="EMBL/GenBank/DDBJ databases">
        <authorList>
            <person name="Kraege A."/>
            <person name="Thomma B."/>
        </authorList>
    </citation>
    <scope>NUCLEOTIDE SEQUENCE [LARGE SCALE GENOMIC DNA]</scope>
</reference>
<name>A0ABP1FQW0_9CHLO</name>
<gene>
    <name evidence="2" type="primary">g4681</name>
    <name evidence="2" type="ORF">VP750_LOCUS3992</name>
</gene>
<organism evidence="2 3">
    <name type="scientific">Coccomyxa viridis</name>
    <dbReference type="NCBI Taxonomy" id="1274662"/>
    <lineage>
        <taxon>Eukaryota</taxon>
        <taxon>Viridiplantae</taxon>
        <taxon>Chlorophyta</taxon>
        <taxon>core chlorophytes</taxon>
        <taxon>Trebouxiophyceae</taxon>
        <taxon>Trebouxiophyceae incertae sedis</taxon>
        <taxon>Coccomyxaceae</taxon>
        <taxon>Coccomyxa</taxon>
    </lineage>
</organism>
<dbReference type="InterPro" id="IPR041698">
    <property type="entry name" value="Methyltransf_25"/>
</dbReference>
<dbReference type="InterPro" id="IPR029063">
    <property type="entry name" value="SAM-dependent_MTases_sf"/>
</dbReference>
<dbReference type="Pfam" id="PF13649">
    <property type="entry name" value="Methyltransf_25"/>
    <property type="match status" value="1"/>
</dbReference>
<accession>A0ABP1FQW0</accession>
<dbReference type="Proteomes" id="UP001497392">
    <property type="component" value="Unassembled WGS sequence"/>
</dbReference>
<proteinExistence type="predicted"/>
<evidence type="ECO:0000313" key="3">
    <source>
        <dbReference type="Proteomes" id="UP001497392"/>
    </source>
</evidence>
<dbReference type="CDD" id="cd02440">
    <property type="entry name" value="AdoMet_MTases"/>
    <property type="match status" value="1"/>
</dbReference>
<dbReference type="SUPFAM" id="SSF53335">
    <property type="entry name" value="S-adenosyl-L-methionine-dependent methyltransferases"/>
    <property type="match status" value="1"/>
</dbReference>
<dbReference type="EMBL" id="CAXHTA020000007">
    <property type="protein sequence ID" value="CAL5222333.1"/>
    <property type="molecule type" value="Genomic_DNA"/>
</dbReference>
<keyword evidence="3" id="KW-1185">Reference proteome</keyword>
<protein>
    <submittedName>
        <fullName evidence="2">G4681 protein</fullName>
    </submittedName>
</protein>
<comment type="caution">
    <text evidence="2">The sequence shown here is derived from an EMBL/GenBank/DDBJ whole genome shotgun (WGS) entry which is preliminary data.</text>
</comment>
<dbReference type="PANTHER" id="PTHR43591">
    <property type="entry name" value="METHYLTRANSFERASE"/>
    <property type="match status" value="1"/>
</dbReference>
<dbReference type="PANTHER" id="PTHR43591:SF24">
    <property type="entry name" value="2-METHOXY-6-POLYPRENYL-1,4-BENZOQUINOL METHYLASE, MITOCHONDRIAL"/>
    <property type="match status" value="1"/>
</dbReference>
<feature type="domain" description="Methyltransferase" evidence="1">
    <location>
        <begin position="52"/>
        <end position="148"/>
    </location>
</feature>
<evidence type="ECO:0000259" key="1">
    <source>
        <dbReference type="Pfam" id="PF13649"/>
    </source>
</evidence>
<sequence length="282" mass="30519">MKDLKQLNADNWGRTSEQYAERAHKGSGMMMPLIRNYTQGASQVVKSSSPKVIDVASGAGEPGISLAKHFTSGNILITDIAPGMVEQAKKMCANADVKNVSFAVADAEDLSAYPDGSFDLLTCNCGLMFMPHYDRALSEFRRVLKPGGAAMFSVWGPPGKTNLIGVFHDIRDRIAPGESYFADPGCLGSKDKLHGAVEKAGFSAFDIREVNVPIKFTKEATPMVLENAVVSELLNRLKAAGKPDIYQQAQDAYMASVEEHGYLHGDEMIFPENIALLVTASI</sequence>